<sequence>AIAHLHQEGRRAARGGCRAAAPGGAGGGPRGGGVHEVPFRHAGGADHRLPRGPRRAARRRAARGARVERAGGPGAPL</sequence>
<dbReference type="AlphaFoldDB" id="A0A6J4K2U3"/>
<gene>
    <name evidence="2" type="ORF">AVDCRST_MAG68-1711</name>
</gene>
<proteinExistence type="predicted"/>
<protein>
    <submittedName>
        <fullName evidence="2">Uncharacterized protein</fullName>
    </submittedName>
</protein>
<feature type="non-terminal residue" evidence="2">
    <location>
        <position position="77"/>
    </location>
</feature>
<feature type="compositionally biased region" description="Basic and acidic residues" evidence="1">
    <location>
        <begin position="37"/>
        <end position="49"/>
    </location>
</feature>
<evidence type="ECO:0000313" key="2">
    <source>
        <dbReference type="EMBL" id="CAA9294387.1"/>
    </source>
</evidence>
<accession>A0A6J4K2U3</accession>
<feature type="compositionally biased region" description="Basic residues" evidence="1">
    <location>
        <begin position="50"/>
        <end position="63"/>
    </location>
</feature>
<name>A0A6J4K2U3_9BACT</name>
<dbReference type="EMBL" id="CADCTW010000001">
    <property type="protein sequence ID" value="CAA9294387.1"/>
    <property type="molecule type" value="Genomic_DNA"/>
</dbReference>
<evidence type="ECO:0000256" key="1">
    <source>
        <dbReference type="SAM" id="MobiDB-lite"/>
    </source>
</evidence>
<feature type="region of interest" description="Disordered" evidence="1">
    <location>
        <begin position="1"/>
        <end position="77"/>
    </location>
</feature>
<feature type="non-terminal residue" evidence="2">
    <location>
        <position position="1"/>
    </location>
</feature>
<organism evidence="2">
    <name type="scientific">uncultured Gemmatimonadota bacterium</name>
    <dbReference type="NCBI Taxonomy" id="203437"/>
    <lineage>
        <taxon>Bacteria</taxon>
        <taxon>Pseudomonadati</taxon>
        <taxon>Gemmatimonadota</taxon>
        <taxon>environmental samples</taxon>
    </lineage>
</organism>
<reference evidence="2" key="1">
    <citation type="submission" date="2020-02" db="EMBL/GenBank/DDBJ databases">
        <authorList>
            <person name="Meier V. D."/>
        </authorList>
    </citation>
    <scope>NUCLEOTIDE SEQUENCE</scope>
    <source>
        <strain evidence="2">AVDCRST_MAG68</strain>
    </source>
</reference>
<feature type="compositionally biased region" description="Basic and acidic residues" evidence="1">
    <location>
        <begin position="1"/>
        <end position="11"/>
    </location>
</feature>
<feature type="compositionally biased region" description="Gly residues" evidence="1">
    <location>
        <begin position="23"/>
        <end position="34"/>
    </location>
</feature>